<keyword evidence="2" id="KW-0067">ATP-binding</keyword>
<dbReference type="AlphaFoldDB" id="A0A7S0HL29"/>
<dbReference type="SMART" id="SM00855">
    <property type="entry name" value="PGAM"/>
    <property type="match status" value="1"/>
</dbReference>
<dbReference type="PANTHER" id="PTHR10606">
    <property type="entry name" value="6-PHOSPHOFRUCTO-2-KINASE/FRUCTOSE-2,6-BISPHOSPHATASE"/>
    <property type="match status" value="1"/>
</dbReference>
<dbReference type="InterPro" id="IPR029033">
    <property type="entry name" value="His_PPase_superfam"/>
</dbReference>
<organism evidence="5">
    <name type="scientific">Phaeocystis antarctica</name>
    <dbReference type="NCBI Taxonomy" id="33657"/>
    <lineage>
        <taxon>Eukaryota</taxon>
        <taxon>Haptista</taxon>
        <taxon>Haptophyta</taxon>
        <taxon>Prymnesiophyceae</taxon>
        <taxon>Phaeocystales</taxon>
        <taxon>Phaeocystaceae</taxon>
        <taxon>Phaeocystis</taxon>
    </lineage>
</organism>
<dbReference type="InterPro" id="IPR001345">
    <property type="entry name" value="PG/BPGM_mutase_AS"/>
</dbReference>
<dbReference type="Pfam" id="PF01591">
    <property type="entry name" value="6PF2K"/>
    <property type="match status" value="1"/>
</dbReference>
<dbReference type="GO" id="GO:0003873">
    <property type="term" value="F:6-phosphofructo-2-kinase activity"/>
    <property type="evidence" value="ECO:0007669"/>
    <property type="project" value="InterPro"/>
</dbReference>
<evidence type="ECO:0000256" key="1">
    <source>
        <dbReference type="ARBA" id="ARBA00022741"/>
    </source>
</evidence>
<dbReference type="PANTHER" id="PTHR10606:SF44">
    <property type="entry name" value="6-PHOSPHOFRUCTO 2-KINASE_FRUCTOSE 2,6-BISPHOSPHATASE LONG FORM"/>
    <property type="match status" value="1"/>
</dbReference>
<name>A0A7S0HL29_9EUKA</name>
<reference evidence="5" key="1">
    <citation type="submission" date="2021-01" db="EMBL/GenBank/DDBJ databases">
        <authorList>
            <person name="Corre E."/>
            <person name="Pelletier E."/>
            <person name="Niang G."/>
            <person name="Scheremetjew M."/>
            <person name="Finn R."/>
            <person name="Kale V."/>
            <person name="Holt S."/>
            <person name="Cochrane G."/>
            <person name="Meng A."/>
            <person name="Brown T."/>
            <person name="Cohen L."/>
        </authorList>
    </citation>
    <scope>NUCLEOTIDE SEQUENCE</scope>
    <source>
        <strain evidence="5">CCMP1374</strain>
    </source>
</reference>
<dbReference type="InterPro" id="IPR027417">
    <property type="entry name" value="P-loop_NTPase"/>
</dbReference>
<evidence type="ECO:0000313" key="5">
    <source>
        <dbReference type="EMBL" id="CAD8483150.1"/>
    </source>
</evidence>
<feature type="region of interest" description="Disordered" evidence="3">
    <location>
        <begin position="394"/>
        <end position="439"/>
    </location>
</feature>
<evidence type="ECO:0000259" key="4">
    <source>
        <dbReference type="Pfam" id="PF01591"/>
    </source>
</evidence>
<protein>
    <recommendedName>
        <fullName evidence="4">6-phosphofructo-2-kinase domain-containing protein</fullName>
    </recommendedName>
</protein>
<feature type="domain" description="6-phosphofructo-2-kinase" evidence="4">
    <location>
        <begin position="186"/>
        <end position="314"/>
    </location>
</feature>
<keyword evidence="1" id="KW-0547">Nucleotide-binding</keyword>
<dbReference type="Gene3D" id="3.40.50.300">
    <property type="entry name" value="P-loop containing nucleotide triphosphate hydrolases"/>
    <property type="match status" value="1"/>
</dbReference>
<dbReference type="PROSITE" id="PS00175">
    <property type="entry name" value="PG_MUTASE"/>
    <property type="match status" value="1"/>
</dbReference>
<dbReference type="GO" id="GO:0005524">
    <property type="term" value="F:ATP binding"/>
    <property type="evidence" value="ECO:0007669"/>
    <property type="project" value="UniProtKB-KW"/>
</dbReference>
<dbReference type="InterPro" id="IPR013079">
    <property type="entry name" value="6Phosfructo_kin"/>
</dbReference>
<dbReference type="Pfam" id="PF00300">
    <property type="entry name" value="His_Phos_1"/>
    <property type="match status" value="2"/>
</dbReference>
<dbReference type="GO" id="GO:0005829">
    <property type="term" value="C:cytosol"/>
    <property type="evidence" value="ECO:0007669"/>
    <property type="project" value="TreeGrafter"/>
</dbReference>
<feature type="compositionally biased region" description="Polar residues" evidence="3">
    <location>
        <begin position="409"/>
        <end position="432"/>
    </location>
</feature>
<dbReference type="EMBL" id="HBEP01013862">
    <property type="protein sequence ID" value="CAD8483150.1"/>
    <property type="molecule type" value="Transcribed_RNA"/>
</dbReference>
<dbReference type="GO" id="GO:0006000">
    <property type="term" value="P:fructose metabolic process"/>
    <property type="evidence" value="ECO:0007669"/>
    <property type="project" value="InterPro"/>
</dbReference>
<sequence length="645" mass="72052">MQAPYVSSQAHLLQPSDYNPMPTAVPPPISANSGTLGVRHVLFIIGLPERGKPFIARRLKNYLSFFHGADVQLFDISAYAQRSDDEPGSDANARLLLDELKAFMDREAGQHAANMHVKRASACAPAADGVPSPQRAGSGLGADNTLVDDMLVDGTDRRRKNVDSGRVAIIFASDSYRSFKEKWSGTSKERRHWAAEVLALDRALNCKLIFIEVIVNQPETIIANIRAKRRAQAGITCVCPKEGEEETSPETVKEYLRRIKEYQRMYVTLQDDGSEDDLSYIKLINYGQKVVTNRMHGYLRMRIAQFLTTIHTTPHVIYLTRHGQSEYNLLGKIGGNPPLSEAGREYAQRLAAWVPENVCKDRHNNVRRVRLWTSSLQRTIRTADYIPHPLLSAADCGPGEGEDADRSGGSYNPTSSSRNRKPNSTPPLNASTAFPPVGDRLVAGGTGSFALPAATAGSGSGYPSELQLPTDIDGLAPVGSYNSLNRLTAIAQKPSEPLEPEEKWEQMSPRVYRNLDEIFAGEYEGLTYEEIKKKAPDEASLRAMDKIGYRYPRGESYYDILARLDPLVHEMESYHEPLMIVCHQAVLRVLYSYLLAKPRRELTKQEIPLHTVMRITYDGWNPPREERFFLGPNPDELQEDGQKSL</sequence>
<dbReference type="CDD" id="cd07067">
    <property type="entry name" value="HP_PGM_like"/>
    <property type="match status" value="1"/>
</dbReference>
<evidence type="ECO:0000256" key="2">
    <source>
        <dbReference type="ARBA" id="ARBA00022840"/>
    </source>
</evidence>
<dbReference type="PIRSF" id="PIRSF000709">
    <property type="entry name" value="6PFK_2-Ptase"/>
    <property type="match status" value="1"/>
</dbReference>
<dbReference type="GO" id="GO:0006003">
    <property type="term" value="P:fructose 2,6-bisphosphate metabolic process"/>
    <property type="evidence" value="ECO:0007669"/>
    <property type="project" value="InterPro"/>
</dbReference>
<dbReference type="InterPro" id="IPR013078">
    <property type="entry name" value="His_Pase_superF_clade-1"/>
</dbReference>
<dbReference type="PRINTS" id="PR00991">
    <property type="entry name" value="6PFRUCTKNASE"/>
</dbReference>
<proteinExistence type="predicted"/>
<dbReference type="InterPro" id="IPR003094">
    <property type="entry name" value="6Pfruct_kin"/>
</dbReference>
<dbReference type="SUPFAM" id="SSF52540">
    <property type="entry name" value="P-loop containing nucleoside triphosphate hydrolases"/>
    <property type="match status" value="1"/>
</dbReference>
<gene>
    <name evidence="5" type="ORF">PANT1444_LOCUS7859</name>
</gene>
<accession>A0A7S0HL29</accession>
<dbReference type="GO" id="GO:0004331">
    <property type="term" value="F:fructose-2,6-bisphosphate 2-phosphatase activity"/>
    <property type="evidence" value="ECO:0007669"/>
    <property type="project" value="TreeGrafter"/>
</dbReference>
<dbReference type="Gene3D" id="3.40.50.1240">
    <property type="entry name" value="Phosphoglycerate mutase-like"/>
    <property type="match status" value="2"/>
</dbReference>
<dbReference type="SUPFAM" id="SSF53254">
    <property type="entry name" value="Phosphoglycerate mutase-like"/>
    <property type="match status" value="1"/>
</dbReference>
<evidence type="ECO:0000256" key="3">
    <source>
        <dbReference type="SAM" id="MobiDB-lite"/>
    </source>
</evidence>